<evidence type="ECO:0000256" key="2">
    <source>
        <dbReference type="ARBA" id="ARBA00022527"/>
    </source>
</evidence>
<reference evidence="10" key="1">
    <citation type="journal article" date="2014" name="Int. J. Syst. Evol. Microbiol.">
        <title>Complete genome sequence of Corynebacterium casei LMG S-19264T (=DSM 44701T), isolated from a smear-ripened cheese.</title>
        <authorList>
            <consortium name="US DOE Joint Genome Institute (JGI-PGF)"/>
            <person name="Walter F."/>
            <person name="Albersmeier A."/>
            <person name="Kalinowski J."/>
            <person name="Ruckert C."/>
        </authorList>
    </citation>
    <scope>NUCLEOTIDE SEQUENCE</scope>
    <source>
        <strain evidence="10">JCM 3091</strain>
    </source>
</reference>
<dbReference type="FunFam" id="1.10.510.10:FF:000021">
    <property type="entry name" value="Serine/threonine protein kinase"/>
    <property type="match status" value="1"/>
</dbReference>
<dbReference type="CDD" id="cd14014">
    <property type="entry name" value="STKc_PknB_like"/>
    <property type="match status" value="1"/>
</dbReference>
<evidence type="ECO:0000256" key="6">
    <source>
        <dbReference type="ARBA" id="ARBA00022840"/>
    </source>
</evidence>
<organism evidence="10 11">
    <name type="scientific">Pilimelia terevasa</name>
    <dbReference type="NCBI Taxonomy" id="53372"/>
    <lineage>
        <taxon>Bacteria</taxon>
        <taxon>Bacillati</taxon>
        <taxon>Actinomycetota</taxon>
        <taxon>Actinomycetes</taxon>
        <taxon>Micromonosporales</taxon>
        <taxon>Micromonosporaceae</taxon>
        <taxon>Pilimelia</taxon>
    </lineage>
</organism>
<keyword evidence="6" id="KW-0067">ATP-binding</keyword>
<dbReference type="GO" id="GO:0004674">
    <property type="term" value="F:protein serine/threonine kinase activity"/>
    <property type="evidence" value="ECO:0007669"/>
    <property type="project" value="UniProtKB-KW"/>
</dbReference>
<evidence type="ECO:0000313" key="11">
    <source>
        <dbReference type="Proteomes" id="UP000662200"/>
    </source>
</evidence>
<keyword evidence="3" id="KW-0808">Transferase</keyword>
<evidence type="ECO:0000313" key="10">
    <source>
        <dbReference type="EMBL" id="GGK35034.1"/>
    </source>
</evidence>
<evidence type="ECO:0000259" key="9">
    <source>
        <dbReference type="PROSITE" id="PS50011"/>
    </source>
</evidence>
<evidence type="ECO:0000256" key="1">
    <source>
        <dbReference type="ARBA" id="ARBA00012513"/>
    </source>
</evidence>
<reference evidence="10" key="2">
    <citation type="submission" date="2020-09" db="EMBL/GenBank/DDBJ databases">
        <authorList>
            <person name="Sun Q."/>
            <person name="Ohkuma M."/>
        </authorList>
    </citation>
    <scope>NUCLEOTIDE SEQUENCE</scope>
    <source>
        <strain evidence="10">JCM 3091</strain>
    </source>
</reference>
<evidence type="ECO:0000256" key="3">
    <source>
        <dbReference type="ARBA" id="ARBA00022679"/>
    </source>
</evidence>
<dbReference type="Gene3D" id="3.30.200.20">
    <property type="entry name" value="Phosphorylase Kinase, domain 1"/>
    <property type="match status" value="1"/>
</dbReference>
<keyword evidence="8" id="KW-1133">Transmembrane helix</keyword>
<comment type="caution">
    <text evidence="10">The sequence shown here is derived from an EMBL/GenBank/DDBJ whole genome shotgun (WGS) entry which is preliminary data.</text>
</comment>
<evidence type="ECO:0000256" key="7">
    <source>
        <dbReference type="SAM" id="MobiDB-lite"/>
    </source>
</evidence>
<dbReference type="EMBL" id="BMQC01000010">
    <property type="protein sequence ID" value="GGK35034.1"/>
    <property type="molecule type" value="Genomic_DNA"/>
</dbReference>
<keyword evidence="11" id="KW-1185">Reference proteome</keyword>
<dbReference type="EC" id="2.7.11.1" evidence="1"/>
<name>A0A8J3FJV8_9ACTN</name>
<feature type="compositionally biased region" description="Low complexity" evidence="7">
    <location>
        <begin position="279"/>
        <end position="319"/>
    </location>
</feature>
<keyword evidence="5" id="KW-0418">Kinase</keyword>
<dbReference type="Proteomes" id="UP000662200">
    <property type="component" value="Unassembled WGS sequence"/>
</dbReference>
<feature type="domain" description="Protein kinase" evidence="9">
    <location>
        <begin position="12"/>
        <end position="269"/>
    </location>
</feature>
<dbReference type="GO" id="GO:0005524">
    <property type="term" value="F:ATP binding"/>
    <property type="evidence" value="ECO:0007669"/>
    <property type="project" value="UniProtKB-KW"/>
</dbReference>
<accession>A0A8J3FJV8</accession>
<dbReference type="InterPro" id="IPR000719">
    <property type="entry name" value="Prot_kinase_dom"/>
</dbReference>
<feature type="region of interest" description="Disordered" evidence="7">
    <location>
        <begin position="279"/>
        <end position="431"/>
    </location>
</feature>
<keyword evidence="4" id="KW-0547">Nucleotide-binding</keyword>
<evidence type="ECO:0000256" key="5">
    <source>
        <dbReference type="ARBA" id="ARBA00022777"/>
    </source>
</evidence>
<dbReference type="SUPFAM" id="SSF56112">
    <property type="entry name" value="Protein kinase-like (PK-like)"/>
    <property type="match status" value="1"/>
</dbReference>
<dbReference type="PANTHER" id="PTHR43289">
    <property type="entry name" value="MITOGEN-ACTIVATED PROTEIN KINASE KINASE KINASE 20-RELATED"/>
    <property type="match status" value="1"/>
</dbReference>
<dbReference type="RefSeq" id="WP_189114914.1">
    <property type="nucleotide sequence ID" value="NZ_BMQC01000010.1"/>
</dbReference>
<dbReference type="PANTHER" id="PTHR43289:SF6">
    <property type="entry name" value="SERINE_THREONINE-PROTEIN KINASE NEKL-3"/>
    <property type="match status" value="1"/>
</dbReference>
<keyword evidence="2" id="KW-0723">Serine/threonine-protein kinase</keyword>
<dbReference type="InterPro" id="IPR011009">
    <property type="entry name" value="Kinase-like_dom_sf"/>
</dbReference>
<feature type="compositionally biased region" description="Low complexity" evidence="7">
    <location>
        <begin position="325"/>
        <end position="335"/>
    </location>
</feature>
<sequence length="502" mass="50330">MFSPGMVLGGRYRLDERIAGGGMGDVWRGTDDVLGRTVGVKILLPALLDEPGFAERFRGEARTIAAINHAGVVDIYDYGSDDQVAYLVMEFVEGDALSRTLSRVRRLTPARTMALVAQAAEALHAAHLKGIIHRDVKPGNLLVRPDGSLVLTDFGIARSAIVGQLTAAGAVLGTASYIAPEQATGGTATPASDVYSLGIVAYQCLAGRRPFEGDNPIEIAMKHAQEPPPPLPGDIPPGIKAIVERAMAKEPEGRWPSAAALAGVARQAVAAAAALARGAAPPGQGGRAAAPPGQSARGAAAAGPPARGAAAPNSPARGATGTGARGAASAAGSAAVRRNLPQPGVRPPGAAPRYESPAALPGQQSSRGQAGRYPSPPAGGLPGRVGPVDGAAPSSAAAQGGSHRAGGASPAPYQPAAAPAHRAPAGGGPPPGYRYPAAPVASSTGRWLRRVLIATLVLGLLALLACVGVITFLLPPGTASARGGVGQGIVGTYELSEGRSRT</sequence>
<dbReference type="PROSITE" id="PS50011">
    <property type="entry name" value="PROTEIN_KINASE_DOM"/>
    <property type="match status" value="1"/>
</dbReference>
<keyword evidence="8" id="KW-0812">Transmembrane</keyword>
<dbReference type="Pfam" id="PF00069">
    <property type="entry name" value="Pkinase"/>
    <property type="match status" value="1"/>
</dbReference>
<evidence type="ECO:0000256" key="4">
    <source>
        <dbReference type="ARBA" id="ARBA00022741"/>
    </source>
</evidence>
<keyword evidence="8" id="KW-0472">Membrane</keyword>
<feature type="transmembrane region" description="Helical" evidence="8">
    <location>
        <begin position="451"/>
        <end position="474"/>
    </location>
</feature>
<gene>
    <name evidence="10" type="ORF">GCM10010124_29620</name>
</gene>
<dbReference type="SMART" id="SM00220">
    <property type="entry name" value="S_TKc"/>
    <property type="match status" value="1"/>
</dbReference>
<dbReference type="Gene3D" id="1.10.510.10">
    <property type="entry name" value="Transferase(Phosphotransferase) domain 1"/>
    <property type="match status" value="1"/>
</dbReference>
<protein>
    <recommendedName>
        <fullName evidence="1">non-specific serine/threonine protein kinase</fullName>
        <ecNumber evidence="1">2.7.11.1</ecNumber>
    </recommendedName>
</protein>
<dbReference type="PROSITE" id="PS00108">
    <property type="entry name" value="PROTEIN_KINASE_ST"/>
    <property type="match status" value="1"/>
</dbReference>
<dbReference type="AlphaFoldDB" id="A0A8J3FJV8"/>
<dbReference type="InterPro" id="IPR008271">
    <property type="entry name" value="Ser/Thr_kinase_AS"/>
</dbReference>
<evidence type="ECO:0000256" key="8">
    <source>
        <dbReference type="SAM" id="Phobius"/>
    </source>
</evidence>
<feature type="compositionally biased region" description="Low complexity" evidence="7">
    <location>
        <begin position="390"/>
        <end position="424"/>
    </location>
</feature>
<proteinExistence type="predicted"/>